<dbReference type="PANTHER" id="PTHR18929:SF218">
    <property type="entry name" value="PROTEIN DISULFIDE-ISOMERASE 5-2"/>
    <property type="match status" value="1"/>
</dbReference>
<keyword evidence="7" id="KW-1133">Transmembrane helix</keyword>
<dbReference type="PANTHER" id="PTHR18929">
    <property type="entry name" value="PROTEIN DISULFIDE ISOMERASE"/>
    <property type="match status" value="1"/>
</dbReference>
<gene>
    <name evidence="11" type="primary">LOC120262208</name>
</gene>
<dbReference type="GeneID" id="120262208"/>
<keyword evidence="3" id="KW-1015">Disulfide bond</keyword>
<evidence type="ECO:0000256" key="1">
    <source>
        <dbReference type="ARBA" id="ARBA00006347"/>
    </source>
</evidence>
<dbReference type="GO" id="GO:0006457">
    <property type="term" value="P:protein folding"/>
    <property type="evidence" value="ECO:0007669"/>
    <property type="project" value="TreeGrafter"/>
</dbReference>
<dbReference type="InterPro" id="IPR017937">
    <property type="entry name" value="Thioredoxin_CS"/>
</dbReference>
<organism evidence="10 11">
    <name type="scientific">Dioscorea cayennensis subsp. rotundata</name>
    <name type="common">White Guinea yam</name>
    <name type="synonym">Dioscorea rotundata</name>
    <dbReference type="NCBI Taxonomy" id="55577"/>
    <lineage>
        <taxon>Eukaryota</taxon>
        <taxon>Viridiplantae</taxon>
        <taxon>Streptophyta</taxon>
        <taxon>Embryophyta</taxon>
        <taxon>Tracheophyta</taxon>
        <taxon>Spermatophyta</taxon>
        <taxon>Magnoliopsida</taxon>
        <taxon>Liliopsida</taxon>
        <taxon>Dioscoreales</taxon>
        <taxon>Dioscoreaceae</taxon>
        <taxon>Dioscorea</taxon>
    </lineage>
</organism>
<accession>A0AB40BGJ0</accession>
<evidence type="ECO:0000256" key="6">
    <source>
        <dbReference type="SAM" id="MobiDB-lite"/>
    </source>
</evidence>
<evidence type="ECO:0000256" key="2">
    <source>
        <dbReference type="ARBA" id="ARBA00022729"/>
    </source>
</evidence>
<dbReference type="Proteomes" id="UP001515500">
    <property type="component" value="Chromosome 5"/>
</dbReference>
<feature type="transmembrane region" description="Helical" evidence="7">
    <location>
        <begin position="378"/>
        <end position="404"/>
    </location>
</feature>
<dbReference type="PRINTS" id="PR00421">
    <property type="entry name" value="THIOREDOXIN"/>
</dbReference>
<comment type="function">
    <text evidence="5">Acts as a protein-folding catalyst that interacts with nascent polypeptides to catalyze the formation, isomerization, and reduction or oxidation of disulfide bonds. May play a role in storage protein biogenesis.</text>
</comment>
<feature type="compositionally biased region" description="Basic and acidic residues" evidence="6">
    <location>
        <begin position="423"/>
        <end position="438"/>
    </location>
</feature>
<dbReference type="InterPro" id="IPR036249">
    <property type="entry name" value="Thioredoxin-like_sf"/>
</dbReference>
<dbReference type="CDD" id="cd02961">
    <property type="entry name" value="PDI_a_family"/>
    <property type="match status" value="1"/>
</dbReference>
<feature type="region of interest" description="Disordered" evidence="6">
    <location>
        <begin position="414"/>
        <end position="448"/>
    </location>
</feature>
<dbReference type="GO" id="GO:0003756">
    <property type="term" value="F:protein disulfide isomerase activity"/>
    <property type="evidence" value="ECO:0007669"/>
    <property type="project" value="TreeGrafter"/>
</dbReference>
<evidence type="ECO:0000259" key="9">
    <source>
        <dbReference type="PROSITE" id="PS51352"/>
    </source>
</evidence>
<dbReference type="InterPro" id="IPR013766">
    <property type="entry name" value="Thioredoxin_domain"/>
</dbReference>
<evidence type="ECO:0000256" key="5">
    <source>
        <dbReference type="ARBA" id="ARBA00060135"/>
    </source>
</evidence>
<dbReference type="GO" id="GO:0005783">
    <property type="term" value="C:endoplasmic reticulum"/>
    <property type="evidence" value="ECO:0007669"/>
    <property type="project" value="TreeGrafter"/>
</dbReference>
<evidence type="ECO:0000256" key="7">
    <source>
        <dbReference type="SAM" id="Phobius"/>
    </source>
</evidence>
<reference evidence="11" key="1">
    <citation type="submission" date="2025-08" db="UniProtKB">
        <authorList>
            <consortium name="RefSeq"/>
        </authorList>
    </citation>
    <scope>IDENTIFICATION</scope>
</reference>
<dbReference type="Gene3D" id="3.40.30.10">
    <property type="entry name" value="Glutaredoxin"/>
    <property type="match status" value="2"/>
</dbReference>
<keyword evidence="2 8" id="KW-0732">Signal</keyword>
<feature type="chain" id="PRO_5044299986" evidence="8">
    <location>
        <begin position="34"/>
        <end position="448"/>
    </location>
</feature>
<feature type="domain" description="Thioredoxin" evidence="9">
    <location>
        <begin position="23"/>
        <end position="147"/>
    </location>
</feature>
<evidence type="ECO:0000256" key="3">
    <source>
        <dbReference type="ARBA" id="ARBA00023157"/>
    </source>
</evidence>
<feature type="signal peptide" evidence="8">
    <location>
        <begin position="1"/>
        <end position="33"/>
    </location>
</feature>
<dbReference type="PROSITE" id="PS00194">
    <property type="entry name" value="THIOREDOXIN_1"/>
    <property type="match status" value="1"/>
</dbReference>
<protein>
    <submittedName>
        <fullName evidence="11">Protein disulfide isomerase-like 5-2</fullName>
    </submittedName>
</protein>
<comment type="similarity">
    <text evidence="1">Belongs to the protein disulfide isomerase family.</text>
</comment>
<evidence type="ECO:0000256" key="4">
    <source>
        <dbReference type="ARBA" id="ARBA00023284"/>
    </source>
</evidence>
<dbReference type="Pfam" id="PF13848">
    <property type="entry name" value="Thioredoxin_6"/>
    <property type="match status" value="1"/>
</dbReference>
<dbReference type="Pfam" id="PF00085">
    <property type="entry name" value="Thioredoxin"/>
    <property type="match status" value="1"/>
</dbReference>
<keyword evidence="7" id="KW-0472">Membrane</keyword>
<evidence type="ECO:0000313" key="10">
    <source>
        <dbReference type="Proteomes" id="UP001515500"/>
    </source>
</evidence>
<evidence type="ECO:0000313" key="11">
    <source>
        <dbReference type="RefSeq" id="XP_039126219.1"/>
    </source>
</evidence>
<name>A0AB40BGJ0_DIOCR</name>
<proteinExistence type="inferred from homology"/>
<keyword evidence="10" id="KW-1185">Reference proteome</keyword>
<dbReference type="FunFam" id="3.40.30.10:FF:000107">
    <property type="entry name" value="Protein disulfide-isomerase 5-2"/>
    <property type="match status" value="1"/>
</dbReference>
<dbReference type="PROSITE" id="PS51352">
    <property type="entry name" value="THIOREDOXIN_2"/>
    <property type="match status" value="1"/>
</dbReference>
<keyword evidence="4" id="KW-0676">Redox-active center</keyword>
<dbReference type="AlphaFoldDB" id="A0AB40BGJ0"/>
<keyword evidence="7" id="KW-0812">Transmembrane</keyword>
<sequence>MASHRSWSSPSLVPLRGFLWLLVWLLSLSPALGHSFPRDGTVIELDESNFDAAISSFDFILVDFYAPWCGHCKRLSPELDVAAPKLAELNEPIVIAKINADKYRKLATKYDIDGFPTLKLFSHGVPIEYTGPRKADLLVRFLKKFVAPDVSLLESDSAVQSFVEAAGTHFPIFIGFGVNESLIVELASKYKKKAWFSVVKGFSEDIMITYDFDKVPALVSLHPAYNEQSVFYGPFEGEFLEEFIQHNQLPLCVPITYDTVKLLNSDKRNIVLTILEDQEDEKALEMAKNLRAAASANRDLLFAYVGFKQWEEFVDTFDVNKKSALPKMLVWDGNEAYHLVTGSETLNDEEDVRSQISRFLEGYREGRTIQKKISGPSILGFINSLISIKTVYIIVFVTAFVMLIQYLSKQGDYTPSVEQTRSQTEETDRMVSESENPRKNYQPGDKED</sequence>
<dbReference type="SUPFAM" id="SSF52833">
    <property type="entry name" value="Thioredoxin-like"/>
    <property type="match status" value="1"/>
</dbReference>
<dbReference type="RefSeq" id="XP_039126219.1">
    <property type="nucleotide sequence ID" value="XM_039270285.1"/>
</dbReference>
<evidence type="ECO:0000256" key="8">
    <source>
        <dbReference type="SAM" id="SignalP"/>
    </source>
</evidence>
<dbReference type="GO" id="GO:0034976">
    <property type="term" value="P:response to endoplasmic reticulum stress"/>
    <property type="evidence" value="ECO:0007669"/>
    <property type="project" value="TreeGrafter"/>
</dbReference>